<keyword evidence="1" id="KW-0812">Transmembrane</keyword>
<proteinExistence type="predicted"/>
<accession>A0A2N5H9B9</accession>
<evidence type="ECO:0000313" key="3">
    <source>
        <dbReference type="Proteomes" id="UP000234950"/>
    </source>
</evidence>
<gene>
    <name evidence="2" type="ORF">CVD27_21420</name>
</gene>
<evidence type="ECO:0008006" key="4">
    <source>
        <dbReference type="Google" id="ProtNLM"/>
    </source>
</evidence>
<reference evidence="2 3" key="1">
    <citation type="submission" date="2017-11" db="EMBL/GenBank/DDBJ databases">
        <title>Comparitive Functional Genomics of Dry Heat Resistant strains isolated from the Viking Spacecraft.</title>
        <authorList>
            <person name="Seuylemezian A."/>
            <person name="Cooper K."/>
            <person name="Vaishampayan P."/>
        </authorList>
    </citation>
    <scope>NUCLEOTIDE SEQUENCE [LARGE SCALE GENOMIC DNA]</scope>
    <source>
        <strain evidence="2 3">V32-6</strain>
    </source>
</reference>
<sequence length="60" mass="7088">MKTVERILIKVVIVQFIFLFISQILFHQMDILPQVKHLARYEGVNENTLTEILQTFSGKR</sequence>
<keyword evidence="1" id="KW-0472">Membrane</keyword>
<name>A0A2N5H9B9_9BACI</name>
<dbReference type="OrthoDB" id="2697487at2"/>
<dbReference type="Proteomes" id="UP000234950">
    <property type="component" value="Unassembled WGS sequence"/>
</dbReference>
<evidence type="ECO:0000313" key="2">
    <source>
        <dbReference type="EMBL" id="PLS02109.1"/>
    </source>
</evidence>
<dbReference type="EMBL" id="PGVE01000080">
    <property type="protein sequence ID" value="PLS02109.1"/>
    <property type="molecule type" value="Genomic_DNA"/>
</dbReference>
<organism evidence="2 3">
    <name type="scientific">Neobacillus cucumis</name>
    <dbReference type="NCBI Taxonomy" id="1740721"/>
    <lineage>
        <taxon>Bacteria</taxon>
        <taxon>Bacillati</taxon>
        <taxon>Bacillota</taxon>
        <taxon>Bacilli</taxon>
        <taxon>Bacillales</taxon>
        <taxon>Bacillaceae</taxon>
        <taxon>Neobacillus</taxon>
    </lineage>
</organism>
<evidence type="ECO:0000256" key="1">
    <source>
        <dbReference type="SAM" id="Phobius"/>
    </source>
</evidence>
<comment type="caution">
    <text evidence="2">The sequence shown here is derived from an EMBL/GenBank/DDBJ whole genome shotgun (WGS) entry which is preliminary data.</text>
</comment>
<dbReference type="AlphaFoldDB" id="A0A2N5H9B9"/>
<dbReference type="InterPro" id="IPR035281">
    <property type="entry name" value="DUF5359"/>
</dbReference>
<dbReference type="Pfam" id="PF17313">
    <property type="entry name" value="DUF5359"/>
    <property type="match status" value="1"/>
</dbReference>
<keyword evidence="1" id="KW-1133">Transmembrane helix</keyword>
<keyword evidence="3" id="KW-1185">Reference proteome</keyword>
<feature type="transmembrane region" description="Helical" evidence="1">
    <location>
        <begin position="7"/>
        <end position="26"/>
    </location>
</feature>
<protein>
    <recommendedName>
        <fullName evidence="4">YpfB family protein</fullName>
    </recommendedName>
</protein>